<dbReference type="PANTHER" id="PTHR10367:SF22">
    <property type="entry name" value="MRNA GUANYLYLTRANSFERASE"/>
    <property type="match status" value="1"/>
</dbReference>
<dbReference type="GO" id="GO:0006370">
    <property type="term" value="P:7-methylguanosine mRNA capping"/>
    <property type="evidence" value="ECO:0007669"/>
    <property type="project" value="TreeGrafter"/>
</dbReference>
<dbReference type="Gene3D" id="3.90.190.10">
    <property type="entry name" value="Protein tyrosine phosphatase superfamily"/>
    <property type="match status" value="1"/>
</dbReference>
<dbReference type="PANTHER" id="PTHR10367">
    <property type="entry name" value="MRNA-CAPPING ENZYME"/>
    <property type="match status" value="1"/>
</dbReference>
<accession>A0A699JCV7</accession>
<feature type="non-terminal residue" evidence="1">
    <location>
        <position position="1"/>
    </location>
</feature>
<dbReference type="EMBL" id="BKCJ010393508">
    <property type="protein sequence ID" value="GFA25598.1"/>
    <property type="molecule type" value="Genomic_DNA"/>
</dbReference>
<dbReference type="GO" id="GO:0004484">
    <property type="term" value="F:mRNA guanylyltransferase activity"/>
    <property type="evidence" value="ECO:0007669"/>
    <property type="project" value="TreeGrafter"/>
</dbReference>
<dbReference type="SUPFAM" id="SSF52799">
    <property type="entry name" value="(Phosphotyrosine protein) phosphatases II"/>
    <property type="match status" value="1"/>
</dbReference>
<dbReference type="InterPro" id="IPR029021">
    <property type="entry name" value="Prot-tyrosine_phosphatase-like"/>
</dbReference>
<reference evidence="1" key="1">
    <citation type="journal article" date="2019" name="Sci. Rep.">
        <title>Draft genome of Tanacetum cinerariifolium, the natural source of mosquito coil.</title>
        <authorList>
            <person name="Yamashiro T."/>
            <person name="Shiraishi A."/>
            <person name="Satake H."/>
            <person name="Nakayama K."/>
        </authorList>
    </citation>
    <scope>NUCLEOTIDE SEQUENCE</scope>
</reference>
<name>A0A699JCV7_TANCI</name>
<proteinExistence type="predicted"/>
<dbReference type="AlphaFoldDB" id="A0A699JCV7"/>
<evidence type="ECO:0000313" key="1">
    <source>
        <dbReference type="EMBL" id="GFA25598.1"/>
    </source>
</evidence>
<organism evidence="1">
    <name type="scientific">Tanacetum cinerariifolium</name>
    <name type="common">Dalmatian daisy</name>
    <name type="synonym">Chrysanthemum cinerariifolium</name>
    <dbReference type="NCBI Taxonomy" id="118510"/>
    <lineage>
        <taxon>Eukaryota</taxon>
        <taxon>Viridiplantae</taxon>
        <taxon>Streptophyta</taxon>
        <taxon>Embryophyta</taxon>
        <taxon>Tracheophyta</taxon>
        <taxon>Spermatophyta</taxon>
        <taxon>Magnoliopsida</taxon>
        <taxon>eudicotyledons</taxon>
        <taxon>Gunneridae</taxon>
        <taxon>Pentapetalae</taxon>
        <taxon>asterids</taxon>
        <taxon>campanulids</taxon>
        <taxon>Asterales</taxon>
        <taxon>Asteraceae</taxon>
        <taxon>Asteroideae</taxon>
        <taxon>Anthemideae</taxon>
        <taxon>Anthemidinae</taxon>
        <taxon>Tanacetum</taxon>
    </lineage>
</organism>
<protein>
    <submittedName>
        <fullName evidence="1">mRNA-capping enzyme-like isoform X2</fullName>
    </submittedName>
</protein>
<dbReference type="InterPro" id="IPR051029">
    <property type="entry name" value="mRNA_Capping_Enz/RNA_Phosphat"/>
</dbReference>
<comment type="caution">
    <text evidence="1">The sequence shown here is derived from an EMBL/GenBank/DDBJ whole genome shotgun (WGS) entry which is preliminary data.</text>
</comment>
<gene>
    <name evidence="1" type="ORF">Tci_597570</name>
</gene>
<sequence length="224" mass="25845">ESYGETSCSKLSYDIPYKNISLDMARPIKGRKSSSSILVEENHITRCSSHRAWFTAMEPKCKAKYYLNVMFMMQRIFSNGRNMLTKQGEPIFPKDPTLDMAKISKRIHGSQNGSYVPNSLSKGWSHCPPYRDALSFIIPSKVPLKESFIDKIIIHKRYSPQQAILQQRRLERELGLVIDLTNTDRYYQESDWMTSEGSIVYVKLRCVGKESVPITSSSKNLFKW</sequence>